<evidence type="ECO:0000259" key="4">
    <source>
        <dbReference type="SMART" id="SM01116"/>
    </source>
</evidence>
<dbReference type="NCBIfam" id="TIGR00673">
    <property type="entry name" value="cynS"/>
    <property type="match status" value="1"/>
</dbReference>
<feature type="active site" evidence="3">
    <location>
        <position position="90"/>
    </location>
</feature>
<evidence type="ECO:0000256" key="2">
    <source>
        <dbReference type="ARBA" id="ARBA00023239"/>
    </source>
</evidence>
<comment type="function">
    <text evidence="1 3">Catalyzes the reaction of cyanate with bicarbonate to produce ammonia and carbon dioxide.</text>
</comment>
<dbReference type="Pfam" id="PF21291">
    <property type="entry name" value="CYNS_N"/>
    <property type="match status" value="1"/>
</dbReference>
<dbReference type="RefSeq" id="WP_182832231.1">
    <property type="nucleotide sequence ID" value="NZ_JACJFN010000001.1"/>
</dbReference>
<name>A0A7W4H3E1_9GAMM</name>
<dbReference type="GO" id="GO:0008824">
    <property type="term" value="F:cyanate hydratase activity"/>
    <property type="evidence" value="ECO:0007669"/>
    <property type="project" value="UniProtKB-UniRule"/>
</dbReference>
<dbReference type="CDD" id="cd00559">
    <property type="entry name" value="Cyanase_C"/>
    <property type="match status" value="1"/>
</dbReference>
<dbReference type="EC" id="4.2.1.104" evidence="3"/>
<dbReference type="NCBIfam" id="NF002773">
    <property type="entry name" value="PRK02866.1"/>
    <property type="match status" value="1"/>
</dbReference>
<gene>
    <name evidence="3 5" type="primary">cynS</name>
    <name evidence="5" type="ORF">H3H45_02840</name>
</gene>
<proteinExistence type="inferred from homology"/>
<dbReference type="EMBL" id="JACJFN010000001">
    <property type="protein sequence ID" value="MBB1518157.1"/>
    <property type="molecule type" value="Genomic_DNA"/>
</dbReference>
<organism evidence="5 6">
    <name type="scientific">Aquipseudomonas guryensis</name>
    <dbReference type="NCBI Taxonomy" id="2759165"/>
    <lineage>
        <taxon>Bacteria</taxon>
        <taxon>Pseudomonadati</taxon>
        <taxon>Pseudomonadota</taxon>
        <taxon>Gammaproteobacteria</taxon>
        <taxon>Pseudomonadales</taxon>
        <taxon>Pseudomonadaceae</taxon>
        <taxon>Aquipseudomonas</taxon>
    </lineage>
</organism>
<dbReference type="InterPro" id="IPR003712">
    <property type="entry name" value="Cyanate_lyase_C"/>
</dbReference>
<dbReference type="SMART" id="SM01116">
    <property type="entry name" value="Cyanate_lyase"/>
    <property type="match status" value="1"/>
</dbReference>
<reference evidence="5 6" key="1">
    <citation type="submission" date="2020-08" db="EMBL/GenBank/DDBJ databases">
        <authorList>
            <person name="Kim C.M."/>
        </authorList>
    </citation>
    <scope>NUCLEOTIDE SEQUENCE [LARGE SCALE GENOMIC DNA]</scope>
    <source>
        <strain evidence="5 6">SR9</strain>
    </source>
</reference>
<protein>
    <recommendedName>
        <fullName evidence="3">Cyanate hydratase</fullName>
        <shortName evidence="3">Cyanase</shortName>
        <ecNumber evidence="3">4.2.1.104</ecNumber>
    </recommendedName>
    <alternativeName>
        <fullName evidence="3">Cyanate hydrolase</fullName>
    </alternativeName>
    <alternativeName>
        <fullName evidence="3">Cyanate lyase</fullName>
    </alternativeName>
</protein>
<feature type="domain" description="Cyanate lyase C-terminal" evidence="4">
    <location>
        <begin position="74"/>
        <end position="146"/>
    </location>
</feature>
<evidence type="ECO:0000313" key="6">
    <source>
        <dbReference type="Proteomes" id="UP000581189"/>
    </source>
</evidence>
<comment type="similarity">
    <text evidence="3">Belongs to the cyanase family.</text>
</comment>
<dbReference type="PRINTS" id="PR01693">
    <property type="entry name" value="CYANASE"/>
</dbReference>
<keyword evidence="2 3" id="KW-0456">Lyase</keyword>
<dbReference type="HAMAP" id="MF_00535">
    <property type="entry name" value="Cyanate_hydrat"/>
    <property type="match status" value="1"/>
</dbReference>
<dbReference type="InterPro" id="IPR010982">
    <property type="entry name" value="Lambda_DNA-bd_dom_sf"/>
</dbReference>
<sequence>MDKQQMSAAIIKARQRLDLSWADLARAIEMSPVWTTSACLGMNSMPADKAEALCHRLGLPAEVALALQAFPHKHWDKSVPTDPLVYRFYEMINVYGDTIKELINEEFGDGIMSAIDFSMDISRVADPKGDRVQIVLNGKFLPYKAW</sequence>
<feature type="active site" evidence="3">
    <location>
        <position position="87"/>
    </location>
</feature>
<evidence type="ECO:0000313" key="5">
    <source>
        <dbReference type="EMBL" id="MBB1518157.1"/>
    </source>
</evidence>
<dbReference type="SUPFAM" id="SSF47413">
    <property type="entry name" value="lambda repressor-like DNA-binding domains"/>
    <property type="match status" value="1"/>
</dbReference>
<keyword evidence="6" id="KW-1185">Reference proteome</keyword>
<dbReference type="Gene3D" id="3.30.1160.10">
    <property type="entry name" value="Cyanate lyase, C-terminal domain"/>
    <property type="match status" value="1"/>
</dbReference>
<dbReference type="SUPFAM" id="SSF55234">
    <property type="entry name" value="Cyanase C-terminal domain"/>
    <property type="match status" value="1"/>
</dbReference>
<dbReference type="InterPro" id="IPR036581">
    <property type="entry name" value="Cyanate_lyase_C_sf"/>
</dbReference>
<dbReference type="Pfam" id="PF02560">
    <property type="entry name" value="Cyanate_lyase"/>
    <property type="match status" value="1"/>
</dbReference>
<dbReference type="PANTHER" id="PTHR34186">
    <property type="entry name" value="CYANATE HYDRATASE"/>
    <property type="match status" value="1"/>
</dbReference>
<dbReference type="PANTHER" id="PTHR34186:SF2">
    <property type="entry name" value="CYANATE HYDRATASE"/>
    <property type="match status" value="1"/>
</dbReference>
<comment type="catalytic activity">
    <reaction evidence="3">
        <text>cyanate + hydrogencarbonate + 3 H(+) = NH4(+) + 2 CO2</text>
        <dbReference type="Rhea" id="RHEA:11120"/>
        <dbReference type="ChEBI" id="CHEBI:15378"/>
        <dbReference type="ChEBI" id="CHEBI:16526"/>
        <dbReference type="ChEBI" id="CHEBI:17544"/>
        <dbReference type="ChEBI" id="CHEBI:28938"/>
        <dbReference type="ChEBI" id="CHEBI:29195"/>
        <dbReference type="EC" id="4.2.1.104"/>
    </reaction>
</comment>
<evidence type="ECO:0000256" key="3">
    <source>
        <dbReference type="HAMAP-Rule" id="MF_00535"/>
    </source>
</evidence>
<comment type="caution">
    <text evidence="5">The sequence shown here is derived from an EMBL/GenBank/DDBJ whole genome shotgun (WGS) entry which is preliminary data.</text>
</comment>
<dbReference type="InterPro" id="IPR048564">
    <property type="entry name" value="CYNS_N"/>
</dbReference>
<dbReference type="Proteomes" id="UP000581189">
    <property type="component" value="Unassembled WGS sequence"/>
</dbReference>
<feature type="active site" evidence="3">
    <location>
        <position position="113"/>
    </location>
</feature>
<accession>A0A7W4H3E1</accession>
<dbReference type="GO" id="GO:0003677">
    <property type="term" value="F:DNA binding"/>
    <property type="evidence" value="ECO:0007669"/>
    <property type="project" value="InterPro"/>
</dbReference>
<dbReference type="InterPro" id="IPR008076">
    <property type="entry name" value="Cyanase"/>
</dbReference>
<dbReference type="Gene3D" id="1.10.260.40">
    <property type="entry name" value="lambda repressor-like DNA-binding domains"/>
    <property type="match status" value="1"/>
</dbReference>
<evidence type="ECO:0000256" key="1">
    <source>
        <dbReference type="ARBA" id="ARBA00003561"/>
    </source>
</evidence>
<dbReference type="AlphaFoldDB" id="A0A7W4H3E1"/>
<dbReference type="PIRSF" id="PIRSF001263">
    <property type="entry name" value="Cyanate_hydratas"/>
    <property type="match status" value="1"/>
</dbReference>